<keyword evidence="1" id="KW-0175">Coiled coil</keyword>
<protein>
    <submittedName>
        <fullName evidence="2">Uncharacterized protein</fullName>
    </submittedName>
</protein>
<organism evidence="2 3">
    <name type="scientific">Hominibacterium faecale</name>
    <dbReference type="NCBI Taxonomy" id="2839743"/>
    <lineage>
        <taxon>Bacteria</taxon>
        <taxon>Bacillati</taxon>
        <taxon>Bacillota</taxon>
        <taxon>Clostridia</taxon>
        <taxon>Peptostreptococcales</taxon>
        <taxon>Anaerovoracaceae</taxon>
        <taxon>Hominibacterium</taxon>
    </lineage>
</organism>
<comment type="caution">
    <text evidence="2">The sequence shown here is derived from an EMBL/GenBank/DDBJ whole genome shotgun (WGS) entry which is preliminary data.</text>
</comment>
<gene>
    <name evidence="2" type="ORF">OBO34_22155</name>
</gene>
<evidence type="ECO:0000256" key="1">
    <source>
        <dbReference type="SAM" id="Coils"/>
    </source>
</evidence>
<reference evidence="2" key="1">
    <citation type="submission" date="2022-09" db="EMBL/GenBank/DDBJ databases">
        <title>Culturomic study of gut microbiota in children with autism spectrum disorder.</title>
        <authorList>
            <person name="Efimov B.A."/>
            <person name="Chaplin A.V."/>
            <person name="Sokolova S.R."/>
            <person name="Pikina A.P."/>
            <person name="Korzhanova M."/>
            <person name="Belova V."/>
            <person name="Korostin D."/>
        </authorList>
    </citation>
    <scope>NUCLEOTIDE SEQUENCE</scope>
    <source>
        <strain evidence="2">ASD5510</strain>
    </source>
</reference>
<feature type="coiled-coil region" evidence="1">
    <location>
        <begin position="32"/>
        <end position="60"/>
    </location>
</feature>
<name>A0A9J6R010_9FIRM</name>
<proteinExistence type="predicted"/>
<accession>A0A9J6R010</accession>
<sequence>MAEKKTSGAAQAAASSTMDIEKLKADAMAEIKAEVDAEIKEMLENAKTEAEQILAEAKDAAAPKKRQTKAEKDAEAYWNEKVEIRLFKDNDKYKDDVFVGHNGVGYLIRRGEPVMVPRFVADILRNQEEQDKRTSDLMQQLQDDFKKAEAAIEAKTR</sequence>
<dbReference type="EMBL" id="JAOSHN010000022">
    <property type="protein sequence ID" value="MCU7381021.1"/>
    <property type="molecule type" value="Genomic_DNA"/>
</dbReference>
<dbReference type="AlphaFoldDB" id="A0A9J6R010"/>
<keyword evidence="3" id="KW-1185">Reference proteome</keyword>
<dbReference type="Proteomes" id="UP001065549">
    <property type="component" value="Unassembled WGS sequence"/>
</dbReference>
<evidence type="ECO:0000313" key="2">
    <source>
        <dbReference type="EMBL" id="MCU7381021.1"/>
    </source>
</evidence>
<dbReference type="RefSeq" id="WP_269478900.1">
    <property type="nucleotide sequence ID" value="NZ_JAOSHN010000022.1"/>
</dbReference>
<evidence type="ECO:0000313" key="3">
    <source>
        <dbReference type="Proteomes" id="UP001065549"/>
    </source>
</evidence>